<gene>
    <name evidence="2" type="ORF">rCG_41159</name>
</gene>
<sequence>MGDAFRDPKSKQSSEPGPLDFSVG</sequence>
<reference evidence="2 3" key="1">
    <citation type="submission" date="2005-09" db="EMBL/GenBank/DDBJ databases">
        <authorList>
            <person name="Mural R.J."/>
            <person name="Li P.W."/>
            <person name="Adams M.D."/>
            <person name="Amanatides P.G."/>
            <person name="Baden-Tillson H."/>
            <person name="Barnstead M."/>
            <person name="Chin S.H."/>
            <person name="Dew I."/>
            <person name="Evans C.A."/>
            <person name="Ferriera S."/>
            <person name="Flanigan M."/>
            <person name="Fosler C."/>
            <person name="Glodek A."/>
            <person name="Gu Z."/>
            <person name="Holt R.A."/>
            <person name="Jennings D."/>
            <person name="Kraft C.L."/>
            <person name="Lu F."/>
            <person name="Nguyen T."/>
            <person name="Nusskern D.R."/>
            <person name="Pfannkoch C.M."/>
            <person name="Sitter C."/>
            <person name="Sutton G.G."/>
            <person name="Venter J.C."/>
            <person name="Wang Z."/>
            <person name="Woodage T."/>
            <person name="Zheng X.H."/>
            <person name="Zhong F."/>
        </authorList>
    </citation>
    <scope>NUCLEOTIDE SEQUENCE [LARGE SCALE GENOMIC DNA]</scope>
    <source>
        <strain>BN</strain>
        <strain evidence="3">Sprague-Dawley</strain>
    </source>
</reference>
<dbReference type="EMBL" id="CH474052">
    <property type="protein sequence ID" value="EDL92859.1"/>
    <property type="molecule type" value="Genomic_DNA"/>
</dbReference>
<feature type="region of interest" description="Disordered" evidence="1">
    <location>
        <begin position="1"/>
        <end position="24"/>
    </location>
</feature>
<organism evidence="2 3">
    <name type="scientific">Rattus norvegicus</name>
    <name type="common">Rat</name>
    <dbReference type="NCBI Taxonomy" id="10116"/>
    <lineage>
        <taxon>Eukaryota</taxon>
        <taxon>Metazoa</taxon>
        <taxon>Chordata</taxon>
        <taxon>Craniata</taxon>
        <taxon>Vertebrata</taxon>
        <taxon>Euteleostomi</taxon>
        <taxon>Mammalia</taxon>
        <taxon>Eutheria</taxon>
        <taxon>Euarchontoglires</taxon>
        <taxon>Glires</taxon>
        <taxon>Rodentia</taxon>
        <taxon>Myomorpha</taxon>
        <taxon>Muroidea</taxon>
        <taxon>Muridae</taxon>
        <taxon>Murinae</taxon>
        <taxon>Rattus</taxon>
    </lineage>
</organism>
<feature type="compositionally biased region" description="Basic and acidic residues" evidence="1">
    <location>
        <begin position="1"/>
        <end position="12"/>
    </location>
</feature>
<evidence type="ECO:0000256" key="1">
    <source>
        <dbReference type="SAM" id="MobiDB-lite"/>
    </source>
</evidence>
<dbReference type="Proteomes" id="UP000234681">
    <property type="component" value="Chromosome 1"/>
</dbReference>
<evidence type="ECO:0000313" key="2">
    <source>
        <dbReference type="EMBL" id="EDL92859.1"/>
    </source>
</evidence>
<dbReference type="AlphaFoldDB" id="A6KIM6"/>
<accession>A6KIM6</accession>
<evidence type="ECO:0000313" key="3">
    <source>
        <dbReference type="Proteomes" id="UP000234681"/>
    </source>
</evidence>
<feature type="non-terminal residue" evidence="2">
    <location>
        <position position="24"/>
    </location>
</feature>
<proteinExistence type="predicted"/>
<protein>
    <submittedName>
        <fullName evidence="2">RCG41159</fullName>
    </submittedName>
</protein>
<name>A6KIM6_RAT</name>